<dbReference type="InterPro" id="IPR058193">
    <property type="entry name" value="VanY/YodJ_core_dom"/>
</dbReference>
<reference evidence="3 4" key="1">
    <citation type="journal article" date="2021" name="Cell Host Microbe">
        <title>in vivo commensal control of Clostridioides difficile virulence.</title>
        <authorList>
            <person name="Girinathan B.P."/>
            <person name="Dibenedetto N."/>
            <person name="Worley J.N."/>
            <person name="Peltier J."/>
            <person name="Arrieta-Ortiz M.L."/>
            <person name="Rupa Christinal Immanuel S."/>
            <person name="Lavin R."/>
            <person name="Delaney M.L."/>
            <person name="Cummins C."/>
            <person name="Hoffmann M."/>
            <person name="Luo Y."/>
            <person name="Gonzalez-Escalona N."/>
            <person name="Allard M."/>
            <person name="Onderdonk A.B."/>
            <person name="Gerber G.K."/>
            <person name="Sonenshein A.L."/>
            <person name="Baliga N."/>
            <person name="Dupuy B."/>
            <person name="Bry L."/>
        </authorList>
    </citation>
    <scope>NUCLEOTIDE SEQUENCE [LARGE SCALE GENOMIC DNA]</scope>
    <source>
        <strain evidence="3 4">DSM 599</strain>
    </source>
</reference>
<dbReference type="CDD" id="cd14852">
    <property type="entry name" value="LD-carboxypeptidase"/>
    <property type="match status" value="1"/>
</dbReference>
<dbReference type="SUPFAM" id="SSF55166">
    <property type="entry name" value="Hedgehog/DD-peptidase"/>
    <property type="match status" value="1"/>
</dbReference>
<keyword evidence="4" id="KW-1185">Reference proteome</keyword>
<accession>A0ABS7KUU8</accession>
<dbReference type="InterPro" id="IPR009045">
    <property type="entry name" value="Zn_M74/Hedgehog-like"/>
</dbReference>
<evidence type="ECO:0000313" key="3">
    <source>
        <dbReference type="EMBL" id="MBY0754591.1"/>
    </source>
</evidence>
<dbReference type="Proteomes" id="UP001299068">
    <property type="component" value="Unassembled WGS sequence"/>
</dbReference>
<feature type="domain" description="D-alanyl-D-alanine carboxypeptidase-like core" evidence="2">
    <location>
        <begin position="99"/>
        <end position="227"/>
    </location>
</feature>
<keyword evidence="1" id="KW-1133">Transmembrane helix</keyword>
<protein>
    <submittedName>
        <fullName evidence="3">M15 family metallopeptidase</fullName>
    </submittedName>
</protein>
<keyword evidence="1" id="KW-0812">Transmembrane</keyword>
<gene>
    <name evidence="3" type="ORF">K5V21_03880</name>
</gene>
<evidence type="ECO:0000256" key="1">
    <source>
        <dbReference type="SAM" id="Phobius"/>
    </source>
</evidence>
<comment type="caution">
    <text evidence="3">The sequence shown here is derived from an EMBL/GenBank/DDBJ whole genome shotgun (WGS) entry which is preliminary data.</text>
</comment>
<dbReference type="Pfam" id="PF02557">
    <property type="entry name" value="VanY"/>
    <property type="match status" value="1"/>
</dbReference>
<dbReference type="InterPro" id="IPR003709">
    <property type="entry name" value="VanY-like_core_dom"/>
</dbReference>
<sequence length="246" mass="28654">MKFYNKQRRKINRKKCRTTTIILISIILPLIFFVCIKKINTNIKSDEKYIESGIKDEKTETVANVYKNQILLVNKEKGLESEYKPGNLVNVNTKTNQKILMEKEAAEKLQEMFKEAENDGIELIPVSAYRTYEYQKNVFDQSVKSQGIEYTKRYVAVPGYSEHQTGLAIDVGSPEDTTLTDNFENTDAFTWLQKNMHGYGFILRYPKGKENITGYKYEPWHIRYVGKDVAKKIQETGLTLEEFMKK</sequence>
<evidence type="ECO:0000313" key="4">
    <source>
        <dbReference type="Proteomes" id="UP001299068"/>
    </source>
</evidence>
<dbReference type="PANTHER" id="PTHR34385:SF1">
    <property type="entry name" value="PEPTIDOGLYCAN L-ALANYL-D-GLUTAMATE ENDOPEPTIDASE CWLK"/>
    <property type="match status" value="1"/>
</dbReference>
<evidence type="ECO:0000259" key="2">
    <source>
        <dbReference type="Pfam" id="PF02557"/>
    </source>
</evidence>
<proteinExistence type="predicted"/>
<dbReference type="RefSeq" id="WP_221859362.1">
    <property type="nucleotide sequence ID" value="NZ_JAIKTU010000003.1"/>
</dbReference>
<organism evidence="3 4">
    <name type="scientific">Clostridium sardiniense</name>
    <name type="common">Clostridium absonum</name>
    <dbReference type="NCBI Taxonomy" id="29369"/>
    <lineage>
        <taxon>Bacteria</taxon>
        <taxon>Bacillati</taxon>
        <taxon>Bacillota</taxon>
        <taxon>Clostridia</taxon>
        <taxon>Eubacteriales</taxon>
        <taxon>Clostridiaceae</taxon>
        <taxon>Clostridium</taxon>
    </lineage>
</organism>
<dbReference type="EMBL" id="JAIKTU010000003">
    <property type="protein sequence ID" value="MBY0754591.1"/>
    <property type="molecule type" value="Genomic_DNA"/>
</dbReference>
<name>A0ABS7KUU8_CLOSR</name>
<dbReference type="InterPro" id="IPR052179">
    <property type="entry name" value="DD-CPase-like"/>
</dbReference>
<dbReference type="PANTHER" id="PTHR34385">
    <property type="entry name" value="D-ALANYL-D-ALANINE CARBOXYPEPTIDASE"/>
    <property type="match status" value="1"/>
</dbReference>
<keyword evidence="1" id="KW-0472">Membrane</keyword>
<dbReference type="Gene3D" id="3.30.1380.10">
    <property type="match status" value="1"/>
</dbReference>
<feature type="transmembrane region" description="Helical" evidence="1">
    <location>
        <begin position="21"/>
        <end position="39"/>
    </location>
</feature>